<dbReference type="AlphaFoldDB" id="A0A0H5SKH2"/>
<keyword evidence="2" id="KW-1185">Reference proteome</keyword>
<name>A0A0H5SKH2_HERHM</name>
<dbReference type="InterPro" id="IPR014202">
    <property type="entry name" value="Spore_II_R"/>
</dbReference>
<evidence type="ECO:0008006" key="3">
    <source>
        <dbReference type="Google" id="ProtNLM"/>
    </source>
</evidence>
<sequence length="208" mass="23838">MNRKISVFLIIIGTLTYLIQLHTAATINLQENVAKNIIRFHVIANSDSKEDQYLKYEVKNALIKALYPNFKNINSVEEARSIIKSSIPLIEDVASQVIKSHGYSYPVTASLTTNYFPMKVYGDYAFPPGKYEALQVRIGNAQGQNWWCVMFPPLCFVDETYSIVSEDSEKKLEYLLTDDELDFIQTKKIPVKIRFKLLDILKSIISDK</sequence>
<evidence type="ECO:0000313" key="1">
    <source>
        <dbReference type="EMBL" id="CRZ35610.1"/>
    </source>
</evidence>
<dbReference type="RefSeq" id="WP_103203685.1">
    <property type="nucleotide sequence ID" value="NZ_CVTD020000026.1"/>
</dbReference>
<dbReference type="EMBL" id="CVTD020000026">
    <property type="protein sequence ID" value="CRZ35610.1"/>
    <property type="molecule type" value="Genomic_DNA"/>
</dbReference>
<dbReference type="NCBIfam" id="TIGR02837">
    <property type="entry name" value="spore_II_R"/>
    <property type="match status" value="1"/>
</dbReference>
<reference evidence="1 2" key="1">
    <citation type="submission" date="2015-06" db="EMBL/GenBank/DDBJ databases">
        <authorList>
            <person name="Wibberg Daniel"/>
        </authorList>
    </citation>
    <scope>NUCLEOTIDE SEQUENCE [LARGE SCALE GENOMIC DNA]</scope>
    <source>
        <strain evidence="1 2">T3/55T</strain>
    </source>
</reference>
<dbReference type="OrthoDB" id="9793324at2"/>
<dbReference type="Proteomes" id="UP000236497">
    <property type="component" value="Unassembled WGS sequence"/>
</dbReference>
<gene>
    <name evidence="1" type="ORF">HHT355_2424</name>
</gene>
<evidence type="ECO:0000313" key="2">
    <source>
        <dbReference type="Proteomes" id="UP000236497"/>
    </source>
</evidence>
<proteinExistence type="predicted"/>
<accession>A0A0H5SKH2</accession>
<dbReference type="Pfam" id="PF09551">
    <property type="entry name" value="Spore_II_R"/>
    <property type="match status" value="1"/>
</dbReference>
<protein>
    <recommendedName>
        <fullName evidence="3">Stage II sporulation protein R</fullName>
    </recommendedName>
</protein>
<organism evidence="1 2">
    <name type="scientific">Herbinix hemicellulosilytica</name>
    <dbReference type="NCBI Taxonomy" id="1564487"/>
    <lineage>
        <taxon>Bacteria</taxon>
        <taxon>Bacillati</taxon>
        <taxon>Bacillota</taxon>
        <taxon>Clostridia</taxon>
        <taxon>Lachnospirales</taxon>
        <taxon>Lachnospiraceae</taxon>
        <taxon>Herbinix</taxon>
    </lineage>
</organism>